<dbReference type="Proteomes" id="UP000281738">
    <property type="component" value="Unassembled WGS sequence"/>
</dbReference>
<dbReference type="PROSITE" id="PS51257">
    <property type="entry name" value="PROKAR_LIPOPROTEIN"/>
    <property type="match status" value="1"/>
</dbReference>
<dbReference type="InterPro" id="IPR012347">
    <property type="entry name" value="Ferritin-like"/>
</dbReference>
<feature type="domain" description="DUF305" evidence="2">
    <location>
        <begin position="38"/>
        <end position="182"/>
    </location>
</feature>
<proteinExistence type="predicted"/>
<dbReference type="AlphaFoldDB" id="A0A3N2CWC8"/>
<dbReference type="Gene3D" id="1.20.1260.10">
    <property type="match status" value="1"/>
</dbReference>
<protein>
    <submittedName>
        <fullName evidence="3">Uncharacterized protein (DUF305 family)</fullName>
    </submittedName>
</protein>
<dbReference type="PANTHER" id="PTHR36933:SF1">
    <property type="entry name" value="SLL0788 PROTEIN"/>
    <property type="match status" value="1"/>
</dbReference>
<evidence type="ECO:0000256" key="1">
    <source>
        <dbReference type="SAM" id="SignalP"/>
    </source>
</evidence>
<dbReference type="RefSeq" id="WP_123391450.1">
    <property type="nucleotide sequence ID" value="NZ_RKHO01000001.1"/>
</dbReference>
<organism evidence="3 4">
    <name type="scientific">Nocardioides aurantiacus</name>
    <dbReference type="NCBI Taxonomy" id="86796"/>
    <lineage>
        <taxon>Bacteria</taxon>
        <taxon>Bacillati</taxon>
        <taxon>Actinomycetota</taxon>
        <taxon>Actinomycetes</taxon>
        <taxon>Propionibacteriales</taxon>
        <taxon>Nocardioidaceae</taxon>
        <taxon>Nocardioides</taxon>
    </lineage>
</organism>
<dbReference type="PANTHER" id="PTHR36933">
    <property type="entry name" value="SLL0788 PROTEIN"/>
    <property type="match status" value="1"/>
</dbReference>
<gene>
    <name evidence="3" type="ORF">EDD33_2717</name>
</gene>
<dbReference type="EMBL" id="RKHO01000001">
    <property type="protein sequence ID" value="ROR91840.1"/>
    <property type="molecule type" value="Genomic_DNA"/>
</dbReference>
<keyword evidence="4" id="KW-1185">Reference proteome</keyword>
<accession>A0A3N2CWC8</accession>
<evidence type="ECO:0000313" key="4">
    <source>
        <dbReference type="Proteomes" id="UP000281738"/>
    </source>
</evidence>
<keyword evidence="1" id="KW-0732">Signal</keyword>
<dbReference type="OrthoDB" id="26872at2"/>
<evidence type="ECO:0000259" key="2">
    <source>
        <dbReference type="Pfam" id="PF03713"/>
    </source>
</evidence>
<name>A0A3N2CWC8_9ACTN</name>
<comment type="caution">
    <text evidence="3">The sequence shown here is derived from an EMBL/GenBank/DDBJ whole genome shotgun (WGS) entry which is preliminary data.</text>
</comment>
<dbReference type="InterPro" id="IPR005183">
    <property type="entry name" value="DUF305_CopM-like"/>
</dbReference>
<feature type="chain" id="PRO_5039730226" evidence="1">
    <location>
        <begin position="20"/>
        <end position="184"/>
    </location>
</feature>
<sequence>MKRLFSALALTLIAVLTLAACGSGSSGGSSSSDFNDADVTFVQDMIPHHKQAVQMSKMAATNASAPEVKDLAKEIDAAQGPEIETMQGWLKDWDKSQGGSMGGMGEGGMSGMMSGGEMKSLRAAKGAAFDQMFLNMMIAHHTGAIEMAQAEQKDGKNADAKALAEDIEQAQTDEIALMNKILDS</sequence>
<reference evidence="3 4" key="1">
    <citation type="submission" date="2018-11" db="EMBL/GenBank/DDBJ databases">
        <title>Sequencing the genomes of 1000 actinobacteria strains.</title>
        <authorList>
            <person name="Klenk H.-P."/>
        </authorList>
    </citation>
    <scope>NUCLEOTIDE SEQUENCE [LARGE SCALE GENOMIC DNA]</scope>
    <source>
        <strain evidence="3 4">DSM 12652</strain>
    </source>
</reference>
<dbReference type="Pfam" id="PF03713">
    <property type="entry name" value="DUF305"/>
    <property type="match status" value="1"/>
</dbReference>
<feature type="signal peptide" evidence="1">
    <location>
        <begin position="1"/>
        <end position="19"/>
    </location>
</feature>
<evidence type="ECO:0000313" key="3">
    <source>
        <dbReference type="EMBL" id="ROR91840.1"/>
    </source>
</evidence>